<reference evidence="1" key="1">
    <citation type="submission" date="2019-08" db="EMBL/GenBank/DDBJ databases">
        <authorList>
            <person name="Kucharzyk K."/>
            <person name="Murdoch R.W."/>
            <person name="Higgins S."/>
            <person name="Loffler F."/>
        </authorList>
    </citation>
    <scope>NUCLEOTIDE SEQUENCE</scope>
</reference>
<dbReference type="AlphaFoldDB" id="A0A644WYD6"/>
<dbReference type="PROSITE" id="PS51257">
    <property type="entry name" value="PROKAR_LIPOPROTEIN"/>
    <property type="match status" value="1"/>
</dbReference>
<proteinExistence type="predicted"/>
<accession>A0A644WYD6</accession>
<name>A0A644WYD6_9ZZZZ</name>
<gene>
    <name evidence="1" type="ORF">SDC9_55241</name>
</gene>
<evidence type="ECO:0000313" key="1">
    <source>
        <dbReference type="EMBL" id="MPM08925.1"/>
    </source>
</evidence>
<protein>
    <submittedName>
        <fullName evidence="1">Uncharacterized protein</fullName>
    </submittedName>
</protein>
<sequence length="209" mass="23748">MRNIFVLIFIISVFAVACNNNSKNNSDTEKKNDSTAAPFKDTVTNAGLIENSRMILRRIKNKEYNELAEYFSPQGVRFSPYAFIDTSRDVVLTAQQIRNAATSSEKLLWGEYDGSGEPIKMSIEQYFSTFVCSTDFSGKGEISVNEFSQRGNTTNNIREAYPGCKWVEFFIKGEKPEFDGMDWSALRLVFRQAEGKAWLVGVVHDQWTI</sequence>
<dbReference type="EMBL" id="VSSQ01001508">
    <property type="protein sequence ID" value="MPM08925.1"/>
    <property type="molecule type" value="Genomic_DNA"/>
</dbReference>
<organism evidence="1">
    <name type="scientific">bioreactor metagenome</name>
    <dbReference type="NCBI Taxonomy" id="1076179"/>
    <lineage>
        <taxon>unclassified sequences</taxon>
        <taxon>metagenomes</taxon>
        <taxon>ecological metagenomes</taxon>
    </lineage>
</organism>
<comment type="caution">
    <text evidence="1">The sequence shown here is derived from an EMBL/GenBank/DDBJ whole genome shotgun (WGS) entry which is preliminary data.</text>
</comment>